<keyword evidence="7" id="KW-1185">Reference proteome</keyword>
<evidence type="ECO:0000313" key="7">
    <source>
        <dbReference type="Proteomes" id="UP000232875"/>
    </source>
</evidence>
<feature type="region of interest" description="Disordered" evidence="3">
    <location>
        <begin position="633"/>
        <end position="662"/>
    </location>
</feature>
<gene>
    <name evidence="6" type="ORF">MVES_003302</name>
</gene>
<dbReference type="PRINTS" id="PR01607">
    <property type="entry name" value="APYRASEFAMLY"/>
</dbReference>
<proteinExistence type="inferred from homology"/>
<dbReference type="STRING" id="2020962.A0A2N1J8F3"/>
<keyword evidence="2" id="KW-0732">Signal</keyword>
<sequence length="798" mass="89507">MPGKVLPVLHFNECVAPETNNSVYRVRQKIRNSTDYVGADQFAQKIDSIRQGWHEKNQVCQREAPQEASDWRERQARDRKGLVLFSGDLFNPSLESSVTRGAHMVPVVNAMQVDAACLGNHDWDFGYPHLQTLMSKCNFPWLFSNVVDASWREQGATVSDKIDKRDKQIEYTLPYFTMQVDGIKVGCIGLVEQEWLDTVPGFPEHFEYRDMVEVGKKYSKELREGPEQCDLIIAITHCRLFNDVKLANALGAVRDTDVQEHGVDLVLGGHDHVYYIGNGVEKYEGDAYDNSMGGTEDDKSTYLIKSGTDFHDLSELALTLSEPHAGTVRRRTIDAIAASRHVTHADDPVLPEVKKLIDDLMSRVDQSVGQSVAYSLTEWDSRANMVRLDESALGDFISDILLTSADHALRSNNAHNTCELLSENDRFADCCIICGGSLRGDAVFGPGEITLGNIMEVMPFEDPIVVKDLSGQDIWDALENGFSMYPRQEGRFPQISGLHVVWDSSREPGKRVVSVDILQQPFDGVKERSARKIRKQIREHFSYATDDDNSVTVLRAMNKVKEPLARDKMYRVVTREYLALGNDGFHALARGRYIIDDETGQLMATIVRKFLLGASYIWRWKQLRNREHMSGANSELDGTFTPETMSPDTSLDGASTAHHAPSLREEAVVRRAQQNGHRSAQTDAAIQRACDVGLSREEQEALPKRRKSQIPLVVDHSPIAIRDAFFVAANEHHSQFDRASRTYMSKDPQRRKGTQVSVDANVVAEDAKKGQDDLAVVLVLTDGRMVDRAREADKENGG</sequence>
<dbReference type="InterPro" id="IPR029052">
    <property type="entry name" value="Metallo-depent_PP-like"/>
</dbReference>
<dbReference type="Gene3D" id="3.60.21.10">
    <property type="match status" value="1"/>
</dbReference>
<accession>A0A2N1J8F3</accession>
<comment type="similarity">
    <text evidence="1">Belongs to the 5'-nucleotidase family.</text>
</comment>
<protein>
    <recommendedName>
        <fullName evidence="8">5'-Nucleotidase C-terminal domain-containing protein</fullName>
    </recommendedName>
</protein>
<evidence type="ECO:0000256" key="3">
    <source>
        <dbReference type="SAM" id="MobiDB-lite"/>
    </source>
</evidence>
<evidence type="ECO:0000256" key="2">
    <source>
        <dbReference type="ARBA" id="ARBA00022729"/>
    </source>
</evidence>
<dbReference type="GO" id="GO:0016787">
    <property type="term" value="F:hydrolase activity"/>
    <property type="evidence" value="ECO:0007669"/>
    <property type="project" value="InterPro"/>
</dbReference>
<evidence type="ECO:0000256" key="1">
    <source>
        <dbReference type="ARBA" id="ARBA00006654"/>
    </source>
</evidence>
<feature type="domain" description="5'-Nucleotidase C-terminal" evidence="5">
    <location>
        <begin position="385"/>
        <end position="517"/>
    </location>
</feature>
<dbReference type="SUPFAM" id="SSF56300">
    <property type="entry name" value="Metallo-dependent phosphatases"/>
    <property type="match status" value="1"/>
</dbReference>
<organism evidence="6 7">
    <name type="scientific">Malassezia vespertilionis</name>
    <dbReference type="NCBI Taxonomy" id="2020962"/>
    <lineage>
        <taxon>Eukaryota</taxon>
        <taxon>Fungi</taxon>
        <taxon>Dikarya</taxon>
        <taxon>Basidiomycota</taxon>
        <taxon>Ustilaginomycotina</taxon>
        <taxon>Malasseziomycetes</taxon>
        <taxon>Malasseziales</taxon>
        <taxon>Malasseziaceae</taxon>
        <taxon>Malassezia</taxon>
    </lineage>
</organism>
<evidence type="ECO:0000259" key="5">
    <source>
        <dbReference type="Pfam" id="PF02872"/>
    </source>
</evidence>
<dbReference type="PANTHER" id="PTHR11575">
    <property type="entry name" value="5'-NUCLEOTIDASE-RELATED"/>
    <property type="match status" value="1"/>
</dbReference>
<dbReference type="OrthoDB" id="10252235at2759"/>
<dbReference type="InterPro" id="IPR006179">
    <property type="entry name" value="5_nucleotidase/apyrase"/>
</dbReference>
<dbReference type="InterPro" id="IPR004843">
    <property type="entry name" value="Calcineurin-like_PHP"/>
</dbReference>
<dbReference type="InterPro" id="IPR008334">
    <property type="entry name" value="5'-Nucleotdase_C"/>
</dbReference>
<dbReference type="EMBL" id="KZ454993">
    <property type="protein sequence ID" value="PKI82840.1"/>
    <property type="molecule type" value="Genomic_DNA"/>
</dbReference>
<evidence type="ECO:0000259" key="4">
    <source>
        <dbReference type="Pfam" id="PF00149"/>
    </source>
</evidence>
<dbReference type="SUPFAM" id="SSF55816">
    <property type="entry name" value="5'-nucleotidase (syn. UDP-sugar hydrolase), C-terminal domain"/>
    <property type="match status" value="1"/>
</dbReference>
<feature type="domain" description="Calcineurin-like phosphoesterase" evidence="4">
    <location>
        <begin position="79"/>
        <end position="274"/>
    </location>
</feature>
<reference evidence="6 7" key="1">
    <citation type="submission" date="2017-10" db="EMBL/GenBank/DDBJ databases">
        <title>A novel species of cold-tolerant Malassezia isolated from bats.</title>
        <authorList>
            <person name="Lorch J.M."/>
            <person name="Palmer J.M."/>
            <person name="Vanderwolf K.J."/>
            <person name="Schmidt K.Z."/>
            <person name="Verant M.L."/>
            <person name="Weller T.J."/>
            <person name="Blehert D.S."/>
        </authorList>
    </citation>
    <scope>NUCLEOTIDE SEQUENCE [LARGE SCALE GENOMIC DNA]</scope>
    <source>
        <strain evidence="6 7">NWHC:44797-103</strain>
    </source>
</reference>
<feature type="compositionally biased region" description="Polar residues" evidence="3">
    <location>
        <begin position="641"/>
        <end position="653"/>
    </location>
</feature>
<dbReference type="Pfam" id="PF02872">
    <property type="entry name" value="5_nucleotid_C"/>
    <property type="match status" value="1"/>
</dbReference>
<dbReference type="Gene3D" id="3.90.780.10">
    <property type="entry name" value="5'-Nucleotidase, C-terminal domain"/>
    <property type="match status" value="1"/>
</dbReference>
<dbReference type="Pfam" id="PF00149">
    <property type="entry name" value="Metallophos"/>
    <property type="match status" value="1"/>
</dbReference>
<dbReference type="GO" id="GO:0009166">
    <property type="term" value="P:nucleotide catabolic process"/>
    <property type="evidence" value="ECO:0007669"/>
    <property type="project" value="InterPro"/>
</dbReference>
<dbReference type="PANTHER" id="PTHR11575:SF48">
    <property type="entry name" value="5'-NUCLEOTIDASE"/>
    <property type="match status" value="1"/>
</dbReference>
<evidence type="ECO:0008006" key="8">
    <source>
        <dbReference type="Google" id="ProtNLM"/>
    </source>
</evidence>
<evidence type="ECO:0000313" key="6">
    <source>
        <dbReference type="EMBL" id="PKI82840.1"/>
    </source>
</evidence>
<dbReference type="AlphaFoldDB" id="A0A2N1J8F3"/>
<dbReference type="Proteomes" id="UP000232875">
    <property type="component" value="Unassembled WGS sequence"/>
</dbReference>
<dbReference type="InterPro" id="IPR036907">
    <property type="entry name" value="5'-Nucleotdase_C_sf"/>
</dbReference>
<name>A0A2N1J8F3_9BASI</name>